<keyword evidence="3" id="KW-1185">Reference proteome</keyword>
<name>A0A1G9CC91_9FIRM</name>
<evidence type="ECO:0000313" key="3">
    <source>
        <dbReference type="Proteomes" id="UP000198718"/>
    </source>
</evidence>
<dbReference type="Proteomes" id="UP000198718">
    <property type="component" value="Unassembled WGS sequence"/>
</dbReference>
<dbReference type="Gene3D" id="3.40.50.300">
    <property type="entry name" value="P-loop containing nucleotide triphosphate hydrolases"/>
    <property type="match status" value="1"/>
</dbReference>
<dbReference type="InterPro" id="IPR006073">
    <property type="entry name" value="GTP-bd"/>
</dbReference>
<dbReference type="SUPFAM" id="SSF52540">
    <property type="entry name" value="P-loop containing nucleoside triphosphate hydrolases"/>
    <property type="match status" value="1"/>
</dbReference>
<dbReference type="EMBL" id="FNFP01000002">
    <property type="protein sequence ID" value="SDK49287.1"/>
    <property type="molecule type" value="Genomic_DNA"/>
</dbReference>
<proteinExistence type="predicted"/>
<evidence type="ECO:0000313" key="2">
    <source>
        <dbReference type="EMBL" id="SDK49287.1"/>
    </source>
</evidence>
<accession>A0A1G9CC91</accession>
<organism evidence="2 3">
    <name type="scientific">Natronincola ferrireducens</name>
    <dbReference type="NCBI Taxonomy" id="393762"/>
    <lineage>
        <taxon>Bacteria</taxon>
        <taxon>Bacillati</taxon>
        <taxon>Bacillota</taxon>
        <taxon>Clostridia</taxon>
        <taxon>Peptostreptococcales</taxon>
        <taxon>Natronincolaceae</taxon>
        <taxon>Natronincola</taxon>
    </lineage>
</organism>
<dbReference type="Pfam" id="PF01926">
    <property type="entry name" value="MMR_HSR1"/>
    <property type="match status" value="1"/>
</dbReference>
<protein>
    <submittedName>
        <fullName evidence="2">50S ribosome-binding GTPase</fullName>
    </submittedName>
</protein>
<dbReference type="STRING" id="393762.SAMN05660472_01425"/>
<dbReference type="AlphaFoldDB" id="A0A1G9CC91"/>
<dbReference type="InterPro" id="IPR027417">
    <property type="entry name" value="P-loop_NTPase"/>
</dbReference>
<gene>
    <name evidence="2" type="ORF">SAMN05660472_01425</name>
</gene>
<sequence>MKCCILLGKPNVGKTSFFLNFAEYLGITKCILEFIDYQGMKTVKNYSLSMAKSHLISPSPFHTRDICKLTLYIPIYKGHSEFLLYDTGGLIDGISKDEGIRKSMAETLKYLYDSQIILHMIDASSIYKNQINTLSEIDYQLNQYGRSRGCYCILANKVDLKEGVGGLELLKKEFKDTYVIPTSSIKRIGFKEVKKFVSRNL</sequence>
<dbReference type="RefSeq" id="WP_090552692.1">
    <property type="nucleotide sequence ID" value="NZ_FNFP01000002.1"/>
</dbReference>
<reference evidence="2 3" key="1">
    <citation type="submission" date="2016-10" db="EMBL/GenBank/DDBJ databases">
        <authorList>
            <person name="de Groot N.N."/>
        </authorList>
    </citation>
    <scope>NUCLEOTIDE SEQUENCE [LARGE SCALE GENOMIC DNA]</scope>
    <source>
        <strain evidence="2 3">DSM 18346</strain>
    </source>
</reference>
<evidence type="ECO:0000259" key="1">
    <source>
        <dbReference type="Pfam" id="PF01926"/>
    </source>
</evidence>
<dbReference type="OrthoDB" id="2374147at2"/>
<dbReference type="GO" id="GO:0005525">
    <property type="term" value="F:GTP binding"/>
    <property type="evidence" value="ECO:0007669"/>
    <property type="project" value="InterPro"/>
</dbReference>
<feature type="domain" description="G" evidence="1">
    <location>
        <begin position="5"/>
        <end position="145"/>
    </location>
</feature>